<protein>
    <submittedName>
        <fullName evidence="2">L-ascorbate metabolism protein UlaG (Beta-lactamase superfamily)</fullName>
    </submittedName>
    <submittedName>
        <fullName evidence="3">MBL fold metallo-hydrolase</fullName>
    </submittedName>
</protein>
<accession>A0A4Y8A9D3</accession>
<dbReference type="InterPro" id="IPR024884">
    <property type="entry name" value="NAPE-PLD"/>
</dbReference>
<dbReference type="AlphaFoldDB" id="A0A4Y8A9D3"/>
<organism evidence="3 4">
    <name type="scientific">Mucilaginibacter phyllosphaerae</name>
    <dbReference type="NCBI Taxonomy" id="1812349"/>
    <lineage>
        <taxon>Bacteria</taxon>
        <taxon>Pseudomonadati</taxon>
        <taxon>Bacteroidota</taxon>
        <taxon>Sphingobacteriia</taxon>
        <taxon>Sphingobacteriales</taxon>
        <taxon>Sphingobacteriaceae</taxon>
        <taxon>Mucilaginibacter</taxon>
    </lineage>
</organism>
<feature type="domain" description="Metallo-beta-lactamase" evidence="1">
    <location>
        <begin position="83"/>
        <end position="278"/>
    </location>
</feature>
<dbReference type="Gene3D" id="3.60.15.10">
    <property type="entry name" value="Ribonuclease Z/Hydroxyacylglutathione hydrolase-like"/>
    <property type="match status" value="1"/>
</dbReference>
<proteinExistence type="predicted"/>
<reference evidence="2 5" key="3">
    <citation type="submission" date="2020-08" db="EMBL/GenBank/DDBJ databases">
        <title>Genomic Encyclopedia of Type Strains, Phase IV (KMG-IV): sequencing the most valuable type-strain genomes for metagenomic binning, comparative biology and taxonomic classification.</title>
        <authorList>
            <person name="Goeker M."/>
        </authorList>
    </citation>
    <scope>NUCLEOTIDE SEQUENCE [LARGE SCALE GENOMIC DNA]</scope>
    <source>
        <strain evidence="2 5">DSM 100995</strain>
    </source>
</reference>
<evidence type="ECO:0000259" key="1">
    <source>
        <dbReference type="Pfam" id="PF12706"/>
    </source>
</evidence>
<dbReference type="EMBL" id="SNQG01000005">
    <property type="protein sequence ID" value="TEW65036.1"/>
    <property type="molecule type" value="Genomic_DNA"/>
</dbReference>
<dbReference type="InterPro" id="IPR001279">
    <property type="entry name" value="Metallo-B-lactamas"/>
</dbReference>
<evidence type="ECO:0000313" key="5">
    <source>
        <dbReference type="Proteomes" id="UP000583101"/>
    </source>
</evidence>
<reference evidence="3" key="2">
    <citation type="submission" date="2019-03" db="EMBL/GenBank/DDBJ databases">
        <authorList>
            <person name="Yan Y.-Q."/>
            <person name="Du Z.-J."/>
        </authorList>
    </citation>
    <scope>NUCLEOTIDE SEQUENCE</scope>
    <source>
        <strain evidence="3">PP-F2FG21</strain>
    </source>
</reference>
<dbReference type="Proteomes" id="UP000583101">
    <property type="component" value="Unassembled WGS sequence"/>
</dbReference>
<gene>
    <name evidence="3" type="ORF">E2R65_14055</name>
    <name evidence="2" type="ORF">GGR35_002264</name>
</gene>
<dbReference type="InterPro" id="IPR036866">
    <property type="entry name" value="RibonucZ/Hydroxyglut_hydro"/>
</dbReference>
<dbReference type="GO" id="GO:0008270">
    <property type="term" value="F:zinc ion binding"/>
    <property type="evidence" value="ECO:0007669"/>
    <property type="project" value="InterPro"/>
</dbReference>
<evidence type="ECO:0000313" key="4">
    <source>
        <dbReference type="Proteomes" id="UP000297248"/>
    </source>
</evidence>
<reference evidence="3 4" key="1">
    <citation type="journal article" date="2016" name="Int. J. Syst. Evol. Microbiol.">
        <title>Proposal of Mucilaginibacter phyllosphaerae sp. nov. isolated from the phyllosphere of Galium album.</title>
        <authorList>
            <person name="Aydogan E.L."/>
            <person name="Busse H.J."/>
            <person name="Moser G."/>
            <person name="Muller C."/>
            <person name="Kampfer P."/>
            <person name="Glaeser S.P."/>
        </authorList>
    </citation>
    <scope>NUCLEOTIDE SEQUENCE [LARGE SCALE GENOMIC DNA]</scope>
    <source>
        <strain evidence="3 4">PP-F2FG21</strain>
    </source>
</reference>
<comment type="caution">
    <text evidence="3">The sequence shown here is derived from an EMBL/GenBank/DDBJ whole genome shotgun (WGS) entry which is preliminary data.</text>
</comment>
<evidence type="ECO:0000313" key="2">
    <source>
        <dbReference type="EMBL" id="MBB3969651.1"/>
    </source>
</evidence>
<dbReference type="SUPFAM" id="SSF56281">
    <property type="entry name" value="Metallo-hydrolase/oxidoreductase"/>
    <property type="match status" value="1"/>
</dbReference>
<dbReference type="RefSeq" id="WP_134337111.1">
    <property type="nucleotide sequence ID" value="NZ_BMCZ01000005.1"/>
</dbReference>
<dbReference type="Proteomes" id="UP000297248">
    <property type="component" value="Unassembled WGS sequence"/>
</dbReference>
<sequence length="332" mass="37232">MSLTGAQKKGRKFLNPIPTDEAGLGTMIPILREYMNNKAENVPKTPLTIPQTDLSVYQTPPASGLRVTWVGHSSLLIEIDGIRILTDPVWSRRVSFSQSFGPKRFFEPPLALADLPPIDVVIVSHDHYDHLDKATIKFFAGKPIPFITPMGVCNYLEDWGILKNYTNEVDWGDSVLIGDCSITATPSRHFSGRGIINRNETLWASFVIKGPQHNIFFGADSGWFPGFAEIGEAFGPFDLTMLEIGAYGQHWPDIHMGPDNATNAHLALKGNLMMPLHWATFNLAPHAWYEPGERLVNFAEQKNIKLFMPEPGKPTEVNGPYNSLWWKRFMSK</sequence>
<dbReference type="PIRSF" id="PIRSF038896">
    <property type="entry name" value="NAPE-PLD"/>
    <property type="match status" value="1"/>
</dbReference>
<dbReference type="Pfam" id="PF12706">
    <property type="entry name" value="Lactamase_B_2"/>
    <property type="match status" value="1"/>
</dbReference>
<dbReference type="GO" id="GO:0005737">
    <property type="term" value="C:cytoplasm"/>
    <property type="evidence" value="ECO:0007669"/>
    <property type="project" value="TreeGrafter"/>
</dbReference>
<dbReference type="PANTHER" id="PTHR15032:SF4">
    <property type="entry name" value="N-ACYL-PHOSPHATIDYLETHANOLAMINE-HYDROLYZING PHOSPHOLIPASE D"/>
    <property type="match status" value="1"/>
</dbReference>
<keyword evidence="5" id="KW-1185">Reference proteome</keyword>
<evidence type="ECO:0000313" key="3">
    <source>
        <dbReference type="EMBL" id="TEW65036.1"/>
    </source>
</evidence>
<dbReference type="OrthoDB" id="9805728at2"/>
<dbReference type="PANTHER" id="PTHR15032">
    <property type="entry name" value="N-ACYL-PHOSPHATIDYLETHANOLAMINE-HYDROLYZING PHOSPHOLIPASE D"/>
    <property type="match status" value="1"/>
</dbReference>
<name>A0A4Y8A9D3_9SPHI</name>
<keyword evidence="3" id="KW-0378">Hydrolase</keyword>
<dbReference type="GO" id="GO:0070290">
    <property type="term" value="F:N-acylphosphatidylethanolamine-specific phospholipase D activity"/>
    <property type="evidence" value="ECO:0007669"/>
    <property type="project" value="InterPro"/>
</dbReference>
<dbReference type="EMBL" id="JACIEG010000004">
    <property type="protein sequence ID" value="MBB3969651.1"/>
    <property type="molecule type" value="Genomic_DNA"/>
</dbReference>